<sequence>MLAIIGGTGLYHIQGLETIETLQIDTPFGSPSAPIVKAAYQNTKMLFLPRHGKNHERLPHEINYPANIFALKKLGATRIISVSATGSLQEDIHPGDIVFPSQYFDWTRGRRQSSFFGNGLSAHISTAEPVCTRLNRWMADHAEEMELTFHFGKTYACVEGPRLGTKAESHFLRLAGCDLVGMTNVPEAFLAKEAQICYAAICIVTDYDCWKEDPSHHASLASVLALYSQSIESVQDLLRLLMVSEPPPADCSCRTSLKDAVITPDAQVPASFKDMLTILRK</sequence>
<comment type="pathway">
    <text evidence="3">Purine metabolism; purine nucleoside salvage.</text>
</comment>
<dbReference type="RefSeq" id="WP_006965845.1">
    <property type="nucleotide sequence ID" value="NZ_APJX01000004.1"/>
</dbReference>
<keyword evidence="2 3" id="KW-0808">Transferase</keyword>
<dbReference type="EMBL" id="APJX01000004">
    <property type="protein sequence ID" value="EMS79602.1"/>
    <property type="molecule type" value="Genomic_DNA"/>
</dbReference>
<proteinExistence type="inferred from homology"/>
<evidence type="ECO:0000256" key="1">
    <source>
        <dbReference type="ARBA" id="ARBA00022676"/>
    </source>
</evidence>
<evidence type="ECO:0000313" key="5">
    <source>
        <dbReference type="EMBL" id="EMS79602.1"/>
    </source>
</evidence>
<keyword evidence="3" id="KW-0660">Purine salvage</keyword>
<feature type="binding site" evidence="3">
    <location>
        <begin position="50"/>
        <end position="51"/>
    </location>
    <ligand>
        <name>phosphate</name>
        <dbReference type="ChEBI" id="CHEBI:43474"/>
    </ligand>
</feature>
<feature type="binding site" evidence="3">
    <location>
        <begin position="83"/>
        <end position="84"/>
    </location>
    <ligand>
        <name>phosphate</name>
        <dbReference type="ChEBI" id="CHEBI:43474"/>
    </ligand>
</feature>
<comment type="caution">
    <text evidence="3">Lacks conserved residue(s) required for the propagation of feature annotation.</text>
</comment>
<dbReference type="Gene3D" id="3.40.50.1580">
    <property type="entry name" value="Nucleoside phosphorylase domain"/>
    <property type="match status" value="1"/>
</dbReference>
<reference evidence="5 6" key="1">
    <citation type="journal article" date="2013" name="Genome Announc.">
        <title>Draft Genome Sequence of Desulfotignum phosphitoxidans DSM 13687 Strain FiPS-3.</title>
        <authorList>
            <person name="Poehlein A."/>
            <person name="Daniel R."/>
            <person name="Simeonova D.D."/>
        </authorList>
    </citation>
    <scope>NUCLEOTIDE SEQUENCE [LARGE SCALE GENOMIC DNA]</scope>
    <source>
        <strain evidence="5 6">DSM 13687</strain>
    </source>
</reference>
<dbReference type="InterPro" id="IPR010044">
    <property type="entry name" value="MTAP"/>
</dbReference>
<dbReference type="CDD" id="cd09010">
    <property type="entry name" value="MTAP_SsMTAPII_like_MTIP"/>
    <property type="match status" value="1"/>
</dbReference>
<feature type="binding site" evidence="3">
    <location>
        <position position="183"/>
    </location>
    <ligand>
        <name>phosphate</name>
        <dbReference type="ChEBI" id="CHEBI:43474"/>
    </ligand>
</feature>
<evidence type="ECO:0000256" key="3">
    <source>
        <dbReference type="HAMAP-Rule" id="MF_01963"/>
    </source>
</evidence>
<dbReference type="UniPathway" id="UPA00606"/>
<dbReference type="SUPFAM" id="SSF53167">
    <property type="entry name" value="Purine and uridine phosphorylases"/>
    <property type="match status" value="1"/>
</dbReference>
<dbReference type="GO" id="GO:0019509">
    <property type="term" value="P:L-methionine salvage from methylthioadenosine"/>
    <property type="evidence" value="ECO:0007669"/>
    <property type="project" value="TreeGrafter"/>
</dbReference>
<dbReference type="GO" id="GO:0006166">
    <property type="term" value="P:purine ribonucleoside salvage"/>
    <property type="evidence" value="ECO:0007669"/>
    <property type="project" value="UniProtKB-UniRule"/>
</dbReference>
<feature type="site" description="Important for substrate specificity" evidence="3">
    <location>
        <position position="220"/>
    </location>
</feature>
<dbReference type="HAMAP" id="MF_01963">
    <property type="entry name" value="MTAP"/>
    <property type="match status" value="1"/>
</dbReference>
<feature type="binding site" evidence="3">
    <location>
        <position position="182"/>
    </location>
    <ligand>
        <name>substrate</name>
    </ligand>
</feature>
<comment type="miscellaneous">
    <text evidence="3">Although this enzyme belongs to the family of MTA phosphorylases based on sequence homology, it lacks several conserved amino acids in the substrate binding pocket that confer specificity towards MTA.</text>
</comment>
<dbReference type="EC" id="2.4.2.1" evidence="3"/>
<keyword evidence="6" id="KW-1185">Reference proteome</keyword>
<comment type="subunit">
    <text evidence="3">Homohexamer. Dimer of a homotrimer.</text>
</comment>
<dbReference type="AlphaFoldDB" id="S0G553"/>
<evidence type="ECO:0000256" key="2">
    <source>
        <dbReference type="ARBA" id="ARBA00022679"/>
    </source>
</evidence>
<dbReference type="PANTHER" id="PTHR42679">
    <property type="entry name" value="S-METHYL-5'-THIOADENOSINE PHOSPHORYLASE"/>
    <property type="match status" value="1"/>
</dbReference>
<feature type="binding site" evidence="3">
    <location>
        <position position="8"/>
    </location>
    <ligand>
        <name>phosphate</name>
        <dbReference type="ChEBI" id="CHEBI:43474"/>
    </ligand>
</feature>
<dbReference type="Pfam" id="PF01048">
    <property type="entry name" value="PNP_UDP_1"/>
    <property type="match status" value="1"/>
</dbReference>
<name>S0G553_9BACT</name>
<comment type="caution">
    <text evidence="5">The sequence shown here is derived from an EMBL/GenBank/DDBJ whole genome shotgun (WGS) entry which is preliminary data.</text>
</comment>
<comment type="function">
    <text evidence="3">Purine nucleoside phosphorylase involved in purine salvage.</text>
</comment>
<accession>S0G553</accession>
<dbReference type="Proteomes" id="UP000014216">
    <property type="component" value="Unassembled WGS sequence"/>
</dbReference>
<keyword evidence="1 3" id="KW-0328">Glycosyltransferase</keyword>
<dbReference type="OrthoDB" id="1523230at2"/>
<dbReference type="PANTHER" id="PTHR42679:SF2">
    <property type="entry name" value="S-METHYL-5'-THIOADENOSINE PHOSPHORYLASE"/>
    <property type="match status" value="1"/>
</dbReference>
<protein>
    <recommendedName>
        <fullName evidence="3">Purine nucleoside phosphorylase</fullName>
        <shortName evidence="3">PNP</shortName>
        <ecNumber evidence="3">2.4.2.1</ecNumber>
    </recommendedName>
</protein>
<dbReference type="PATRIC" id="fig|1286635.3.peg.2188"/>
<feature type="domain" description="Nucleoside phosphorylase" evidence="4">
    <location>
        <begin position="2"/>
        <end position="232"/>
    </location>
</feature>
<feature type="binding site" evidence="3">
    <location>
        <begin position="206"/>
        <end position="208"/>
    </location>
    <ligand>
        <name>substrate</name>
    </ligand>
</feature>
<gene>
    <name evidence="5" type="primary">mtaP</name>
    <name evidence="5" type="ORF">Dpo_4c01510</name>
</gene>
<dbReference type="GO" id="GO:0017061">
    <property type="term" value="F:S-methyl-5-thioadenosine phosphorylase activity"/>
    <property type="evidence" value="ECO:0007669"/>
    <property type="project" value="InterPro"/>
</dbReference>
<comment type="catalytic activity">
    <reaction evidence="3">
        <text>a purine D-ribonucleoside + phosphate = a purine nucleobase + alpha-D-ribose 1-phosphate</text>
        <dbReference type="Rhea" id="RHEA:19805"/>
        <dbReference type="ChEBI" id="CHEBI:26386"/>
        <dbReference type="ChEBI" id="CHEBI:43474"/>
        <dbReference type="ChEBI" id="CHEBI:57720"/>
        <dbReference type="ChEBI" id="CHEBI:142355"/>
        <dbReference type="EC" id="2.4.2.1"/>
    </reaction>
</comment>
<evidence type="ECO:0000313" key="6">
    <source>
        <dbReference type="Proteomes" id="UP000014216"/>
    </source>
</evidence>
<organism evidence="5 6">
    <name type="scientific">Desulfotignum phosphitoxidans DSM 13687</name>
    <dbReference type="NCBI Taxonomy" id="1286635"/>
    <lineage>
        <taxon>Bacteria</taxon>
        <taxon>Pseudomonadati</taxon>
        <taxon>Thermodesulfobacteriota</taxon>
        <taxon>Desulfobacteria</taxon>
        <taxon>Desulfobacterales</taxon>
        <taxon>Desulfobacteraceae</taxon>
        <taxon>Desulfotignum</taxon>
    </lineage>
</organism>
<comment type="similarity">
    <text evidence="3">Belongs to the PNP/MTAP phosphorylase family. MTAP subfamily.</text>
</comment>
<dbReference type="InterPro" id="IPR035994">
    <property type="entry name" value="Nucleoside_phosphorylase_sf"/>
</dbReference>
<evidence type="ECO:0000259" key="4">
    <source>
        <dbReference type="Pfam" id="PF01048"/>
    </source>
</evidence>
<dbReference type="GO" id="GO:0005829">
    <property type="term" value="C:cytosol"/>
    <property type="evidence" value="ECO:0007669"/>
    <property type="project" value="TreeGrafter"/>
</dbReference>
<dbReference type="InterPro" id="IPR000845">
    <property type="entry name" value="Nucleoside_phosphorylase_d"/>
</dbReference>